<dbReference type="Proteomes" id="UP000473525">
    <property type="component" value="Unassembled WGS sequence"/>
</dbReference>
<reference evidence="1 2" key="1">
    <citation type="submission" date="2019-12" db="EMBL/GenBank/DDBJ databases">
        <authorList>
            <person name="Huq M.A."/>
        </authorList>
    </citation>
    <scope>NUCLEOTIDE SEQUENCE [LARGE SCALE GENOMIC DNA]</scope>
    <source>
        <strain evidence="1 2">MAH-18</strain>
    </source>
</reference>
<comment type="caution">
    <text evidence="1">The sequence shown here is derived from an EMBL/GenBank/DDBJ whole genome shotgun (WGS) entry which is preliminary data.</text>
</comment>
<evidence type="ECO:0000313" key="2">
    <source>
        <dbReference type="Proteomes" id="UP000473525"/>
    </source>
</evidence>
<dbReference type="EMBL" id="WSEK01000004">
    <property type="protein sequence ID" value="MVQ48642.1"/>
    <property type="molecule type" value="Genomic_DNA"/>
</dbReference>
<keyword evidence="2" id="KW-1185">Reference proteome</keyword>
<protein>
    <submittedName>
        <fullName evidence="1">Uncharacterized protein</fullName>
    </submittedName>
</protein>
<evidence type="ECO:0000313" key="1">
    <source>
        <dbReference type="EMBL" id="MVQ48642.1"/>
    </source>
</evidence>
<gene>
    <name evidence="1" type="ORF">GON03_05570</name>
</gene>
<proteinExistence type="predicted"/>
<dbReference type="AlphaFoldDB" id="A0A6L6XP81"/>
<organism evidence="1 2">
    <name type="scientific">Nocardioides agri</name>
    <dbReference type="NCBI Taxonomy" id="2682843"/>
    <lineage>
        <taxon>Bacteria</taxon>
        <taxon>Bacillati</taxon>
        <taxon>Actinomycetota</taxon>
        <taxon>Actinomycetes</taxon>
        <taxon>Propionibacteriales</taxon>
        <taxon>Nocardioidaceae</taxon>
        <taxon>Nocardioides</taxon>
    </lineage>
</organism>
<dbReference type="RefSeq" id="WP_157340942.1">
    <property type="nucleotide sequence ID" value="NZ_WSEK01000004.1"/>
</dbReference>
<accession>A0A6L6XP81</accession>
<name>A0A6L6XP81_9ACTN</name>
<sequence length="251" mass="27512">MIVMTLEEWNGGDHRKRSTLGHVLATEVRGPHQLALLVVPLLSQRPRRPIVVLAPNGSTGVHMLWTGLKQRSPSDPVREPSDQETSLAREMVRIFSLGREGIVPVSEAPLSDRWSSRSDVLRKGARDRVRELPMLSEAEAQRILTGTTGDKTALTTLIDAGLVIAVAANHSRDVPAFQFLGAELHPTVVHANLLLRGRSRPWGVARWWTTVDPVLQMTPVNALAHPRLRPTLLDRAEASGASAGTSIDRES</sequence>